<proteinExistence type="inferred from homology"/>
<keyword evidence="12" id="KW-1185">Reference proteome</keyword>
<dbReference type="InterPro" id="IPR010095">
    <property type="entry name" value="Cas12f1-like_TNB"/>
</dbReference>
<evidence type="ECO:0000256" key="1">
    <source>
        <dbReference type="ARBA" id="ARBA00008761"/>
    </source>
</evidence>
<keyword evidence="6" id="KW-0233">DNA recombination</keyword>
<accession>A0ABT1NBF8</accession>
<protein>
    <submittedName>
        <fullName evidence="11">Transposase</fullName>
    </submittedName>
</protein>
<evidence type="ECO:0000256" key="3">
    <source>
        <dbReference type="ARBA" id="ARBA00022723"/>
    </source>
</evidence>
<feature type="domain" description="Cas12f1-like TNB" evidence="9">
    <location>
        <begin position="303"/>
        <end position="369"/>
    </location>
</feature>
<keyword evidence="3" id="KW-0479">Metal-binding</keyword>
<keyword evidence="7" id="KW-0175">Coiled coil</keyword>
<feature type="domain" description="Probable transposase IS891/IS1136/IS1341" evidence="8">
    <location>
        <begin position="165"/>
        <end position="290"/>
    </location>
</feature>
<evidence type="ECO:0000256" key="5">
    <source>
        <dbReference type="ARBA" id="ARBA00023125"/>
    </source>
</evidence>
<name>A0ABT1NBF8_9FIRM</name>
<sequence>MITALKVRLEPNNKQKSKLFQSAGTARWAYNWTLTKQEENYKNGGKLVKDGDLRKELTLLKQTEEYKWLNNYSNNITKQAVKDACDAYYKFFKKLADKPKFKSRKKSQPKFYQDTEKIKFKNGKVRIEKIGWVRLSEKYRIPEDTKYINPRVKFDGVHWYLSVGIEVEQEPIELTGESIGIDVGVKDMAICSNIEQPYKNINKTKIVKKLEKKLRRLQRKISNKYEINREGRSYVKTSNIIKLEKNIRKLHKRLDNIRTDNRHKVTTEIVKTKPSRIVMENLNISGMMKNKHLSKAVAQQGLYEFKQMMQYKCQKNGIEFVEADKWYPSSKTCSECGHMKTKLSLSEREFKCECCGSVIDRDKNAAINLSRYKVS</sequence>
<gene>
    <name evidence="11" type="ORF">LJD61_03390</name>
</gene>
<evidence type="ECO:0000256" key="6">
    <source>
        <dbReference type="ARBA" id="ARBA00023172"/>
    </source>
</evidence>
<dbReference type="Pfam" id="PF01385">
    <property type="entry name" value="OrfB_IS605"/>
    <property type="match status" value="1"/>
</dbReference>
<evidence type="ECO:0000259" key="10">
    <source>
        <dbReference type="Pfam" id="PF12323"/>
    </source>
</evidence>
<dbReference type="InterPro" id="IPR001959">
    <property type="entry name" value="Transposase"/>
</dbReference>
<evidence type="ECO:0000313" key="12">
    <source>
        <dbReference type="Proteomes" id="UP001651880"/>
    </source>
</evidence>
<comment type="caution">
    <text evidence="11">The sequence shown here is derived from an EMBL/GenBank/DDBJ whole genome shotgun (WGS) entry which is preliminary data.</text>
</comment>
<organism evidence="11 12">
    <name type="scientific">Lutispora saccharofermentans</name>
    <dbReference type="NCBI Taxonomy" id="3024236"/>
    <lineage>
        <taxon>Bacteria</taxon>
        <taxon>Bacillati</taxon>
        <taxon>Bacillota</taxon>
        <taxon>Clostridia</taxon>
        <taxon>Lutisporales</taxon>
        <taxon>Lutisporaceae</taxon>
        <taxon>Lutispora</taxon>
    </lineage>
</organism>
<dbReference type="RefSeq" id="WP_255226106.1">
    <property type="nucleotide sequence ID" value="NZ_JAJEKE010000002.1"/>
</dbReference>
<dbReference type="InterPro" id="IPR021027">
    <property type="entry name" value="Transposase_put_HTH"/>
</dbReference>
<feature type="coiled-coil region" evidence="7">
    <location>
        <begin position="200"/>
        <end position="260"/>
    </location>
</feature>
<evidence type="ECO:0000259" key="8">
    <source>
        <dbReference type="Pfam" id="PF01385"/>
    </source>
</evidence>
<feature type="domain" description="Transposase putative helix-turn-helix" evidence="10">
    <location>
        <begin position="1"/>
        <end position="46"/>
    </location>
</feature>
<dbReference type="NCBIfam" id="NF040570">
    <property type="entry name" value="guided_TnpB"/>
    <property type="match status" value="1"/>
</dbReference>
<keyword evidence="5" id="KW-0238">DNA-binding</keyword>
<dbReference type="EMBL" id="JAJEKE010000002">
    <property type="protein sequence ID" value="MCQ1528587.1"/>
    <property type="molecule type" value="Genomic_DNA"/>
</dbReference>
<comment type="similarity">
    <text evidence="1">In the C-terminal section; belongs to the transposase 35 family.</text>
</comment>
<keyword evidence="4" id="KW-0862">Zinc</keyword>
<reference evidence="11 12" key="1">
    <citation type="submission" date="2021-10" db="EMBL/GenBank/DDBJ databases">
        <title>Lutispora strain m25 sp. nov., a thermophilic, non-spore-forming bacterium isolated from a lab-scale methanogenic bioreactor digesting anaerobic sludge.</title>
        <authorList>
            <person name="El Houari A."/>
            <person name="Mcdonald J."/>
        </authorList>
    </citation>
    <scope>NUCLEOTIDE SEQUENCE [LARGE SCALE GENOMIC DNA]</scope>
    <source>
        <strain evidence="12">m25</strain>
    </source>
</reference>
<evidence type="ECO:0000256" key="2">
    <source>
        <dbReference type="ARBA" id="ARBA00022578"/>
    </source>
</evidence>
<evidence type="ECO:0000313" key="11">
    <source>
        <dbReference type="EMBL" id="MCQ1528587.1"/>
    </source>
</evidence>
<evidence type="ECO:0000259" key="9">
    <source>
        <dbReference type="Pfam" id="PF07282"/>
    </source>
</evidence>
<dbReference type="NCBIfam" id="TIGR01766">
    <property type="entry name" value="IS200/IS605 family accessory protein TnpB-like domain"/>
    <property type="match status" value="1"/>
</dbReference>
<evidence type="ECO:0000256" key="7">
    <source>
        <dbReference type="SAM" id="Coils"/>
    </source>
</evidence>
<dbReference type="Pfam" id="PF07282">
    <property type="entry name" value="Cas12f1-like_TNB"/>
    <property type="match status" value="1"/>
</dbReference>
<evidence type="ECO:0000256" key="4">
    <source>
        <dbReference type="ARBA" id="ARBA00022833"/>
    </source>
</evidence>
<keyword evidence="2" id="KW-0815">Transposition</keyword>
<dbReference type="Pfam" id="PF12323">
    <property type="entry name" value="HTH_OrfB_IS605"/>
    <property type="match status" value="1"/>
</dbReference>
<dbReference type="Proteomes" id="UP001651880">
    <property type="component" value="Unassembled WGS sequence"/>
</dbReference>